<dbReference type="AlphaFoldDB" id="A0AAV4PEU8"/>
<comment type="caution">
    <text evidence="1">The sequence shown here is derived from an EMBL/GenBank/DDBJ whole genome shotgun (WGS) entry which is preliminary data.</text>
</comment>
<sequence length="87" mass="10341">MDHPMSQQAYPTPKCHLNIQRGTNSSQSLLFSHLHRCAAVKKNSPLDHASLLGREKKKKKKQYRWHLRKERCPPHREETRAKYNRLL</sequence>
<protein>
    <submittedName>
        <fullName evidence="1">Uncharacterized protein</fullName>
    </submittedName>
</protein>
<evidence type="ECO:0000313" key="2">
    <source>
        <dbReference type="Proteomes" id="UP001054945"/>
    </source>
</evidence>
<keyword evidence="2" id="KW-1185">Reference proteome</keyword>
<evidence type="ECO:0000313" key="1">
    <source>
        <dbReference type="EMBL" id="GIX94241.1"/>
    </source>
</evidence>
<dbReference type="Proteomes" id="UP001054945">
    <property type="component" value="Unassembled WGS sequence"/>
</dbReference>
<proteinExistence type="predicted"/>
<reference evidence="1 2" key="1">
    <citation type="submission" date="2021-06" db="EMBL/GenBank/DDBJ databases">
        <title>Caerostris extrusa draft genome.</title>
        <authorList>
            <person name="Kono N."/>
            <person name="Arakawa K."/>
        </authorList>
    </citation>
    <scope>NUCLEOTIDE SEQUENCE [LARGE SCALE GENOMIC DNA]</scope>
</reference>
<organism evidence="1 2">
    <name type="scientific">Caerostris extrusa</name>
    <name type="common">Bark spider</name>
    <name type="synonym">Caerostris bankana</name>
    <dbReference type="NCBI Taxonomy" id="172846"/>
    <lineage>
        <taxon>Eukaryota</taxon>
        <taxon>Metazoa</taxon>
        <taxon>Ecdysozoa</taxon>
        <taxon>Arthropoda</taxon>
        <taxon>Chelicerata</taxon>
        <taxon>Arachnida</taxon>
        <taxon>Araneae</taxon>
        <taxon>Araneomorphae</taxon>
        <taxon>Entelegynae</taxon>
        <taxon>Araneoidea</taxon>
        <taxon>Araneidae</taxon>
        <taxon>Caerostris</taxon>
    </lineage>
</organism>
<gene>
    <name evidence="1" type="ORF">CEXT_314001</name>
</gene>
<name>A0AAV4PEU8_CAEEX</name>
<dbReference type="EMBL" id="BPLR01004351">
    <property type="protein sequence ID" value="GIX94241.1"/>
    <property type="molecule type" value="Genomic_DNA"/>
</dbReference>
<accession>A0AAV4PEU8</accession>